<dbReference type="EMBL" id="JACEIK010015739">
    <property type="protein sequence ID" value="MCE3217106.1"/>
    <property type="molecule type" value="Genomic_DNA"/>
</dbReference>
<evidence type="ECO:0000313" key="2">
    <source>
        <dbReference type="EMBL" id="MCE3217106.1"/>
    </source>
</evidence>
<comment type="caution">
    <text evidence="2">The sequence shown here is derived from an EMBL/GenBank/DDBJ whole genome shotgun (WGS) entry which is preliminary data.</text>
</comment>
<proteinExistence type="predicted"/>
<protein>
    <submittedName>
        <fullName evidence="2">Uncharacterized protein</fullName>
    </submittedName>
</protein>
<evidence type="ECO:0000256" key="1">
    <source>
        <dbReference type="SAM" id="MobiDB-lite"/>
    </source>
</evidence>
<evidence type="ECO:0000313" key="3">
    <source>
        <dbReference type="Proteomes" id="UP000823775"/>
    </source>
</evidence>
<organism evidence="2 3">
    <name type="scientific">Datura stramonium</name>
    <name type="common">Jimsonweed</name>
    <name type="synonym">Common thornapple</name>
    <dbReference type="NCBI Taxonomy" id="4076"/>
    <lineage>
        <taxon>Eukaryota</taxon>
        <taxon>Viridiplantae</taxon>
        <taxon>Streptophyta</taxon>
        <taxon>Embryophyta</taxon>
        <taxon>Tracheophyta</taxon>
        <taxon>Spermatophyta</taxon>
        <taxon>Magnoliopsida</taxon>
        <taxon>eudicotyledons</taxon>
        <taxon>Gunneridae</taxon>
        <taxon>Pentapetalae</taxon>
        <taxon>asterids</taxon>
        <taxon>lamiids</taxon>
        <taxon>Solanales</taxon>
        <taxon>Solanaceae</taxon>
        <taxon>Solanoideae</taxon>
        <taxon>Datureae</taxon>
        <taxon>Datura</taxon>
    </lineage>
</organism>
<reference evidence="2 3" key="1">
    <citation type="journal article" date="2021" name="BMC Genomics">
        <title>Datura genome reveals duplications of psychoactive alkaloid biosynthetic genes and high mutation rate following tissue culture.</title>
        <authorList>
            <person name="Rajewski A."/>
            <person name="Carter-House D."/>
            <person name="Stajich J."/>
            <person name="Litt A."/>
        </authorList>
    </citation>
    <scope>NUCLEOTIDE SEQUENCE [LARGE SCALE GENOMIC DNA]</scope>
    <source>
        <strain evidence="2">AR-01</strain>
    </source>
</reference>
<dbReference type="Proteomes" id="UP000823775">
    <property type="component" value="Unassembled WGS sequence"/>
</dbReference>
<gene>
    <name evidence="2" type="ORF">HAX54_010404</name>
</gene>
<feature type="region of interest" description="Disordered" evidence="1">
    <location>
        <begin position="63"/>
        <end position="85"/>
    </location>
</feature>
<keyword evidence="3" id="KW-1185">Reference proteome</keyword>
<name>A0ABS8WZ31_DATST</name>
<accession>A0ABS8WZ31</accession>
<sequence length="115" mass="12387">MATREMPVNRSPQAVSWARAMITCAWNCEMPVTTGGRRSSVGTIKSYETQLWVGGFRPLPSTRVSPVHRGSRPAKHRCSAGERHSAQLSAQAYGLAATRGSPPVFHSYSAGTANT</sequence>
<feature type="compositionally biased region" description="Basic residues" evidence="1">
    <location>
        <begin position="69"/>
        <end position="78"/>
    </location>
</feature>